<dbReference type="PANTHER" id="PTHR21593:SF36">
    <property type="entry name" value="DUF148 DOMAIN-CONTAINING PROTEIN-RELATED"/>
    <property type="match status" value="1"/>
</dbReference>
<sequence length="213" mass="24952">MKLLLLSFFLVACVLSVDGWNRVRALTKGEERTTDDESGSNCCPCHHHCHYHHHKMPPFLKHVSADARWEYYAIIRDMFSSMSEKLKKLDEWAKKQDPEVKKGMEAYFKNIDMYWKDVNKNMTMTLEELPKIYPKVYEIMADLDLTPREIYKKIRDLQMSKMTSHSLYAVAMAVIHTGGADYPYLMDNDMFFEKPEIDLGLETGVSFTYVIGW</sequence>
<dbReference type="PANTHER" id="PTHR21593">
    <property type="entry name" value="PRION-LIKE- Q/N-RICH -DOMAIN-BEARING PROTEIN PROTEIN"/>
    <property type="match status" value="1"/>
</dbReference>
<protein>
    <recommendedName>
        <fullName evidence="2">SXP/RAL-2 family protein Ani s 5-like cation-binding domain-containing protein</fullName>
    </recommendedName>
</protein>
<evidence type="ECO:0000313" key="3">
    <source>
        <dbReference type="EMBL" id="PIO75196.1"/>
    </source>
</evidence>
<dbReference type="InterPro" id="IPR003677">
    <property type="entry name" value="ANIS5_cation-bd"/>
</dbReference>
<dbReference type="Proteomes" id="UP000230423">
    <property type="component" value="Unassembled WGS sequence"/>
</dbReference>
<gene>
    <name evidence="3" type="ORF">TELCIR_02771</name>
</gene>
<dbReference type="InterPro" id="IPR052823">
    <property type="entry name" value="SXP/RAL-2_related"/>
</dbReference>
<evidence type="ECO:0000313" key="4">
    <source>
        <dbReference type="Proteomes" id="UP000230423"/>
    </source>
</evidence>
<proteinExistence type="predicted"/>
<accession>A0A2G9UYH5</accession>
<feature type="chain" id="PRO_5013903505" description="SXP/RAL-2 family protein Ani s 5-like cation-binding domain-containing protein" evidence="1">
    <location>
        <begin position="20"/>
        <end position="213"/>
    </location>
</feature>
<feature type="domain" description="SXP/RAL-2 family protein Ani s 5-like cation-binding" evidence="2">
    <location>
        <begin position="67"/>
        <end position="159"/>
    </location>
</feature>
<keyword evidence="4" id="KW-1185">Reference proteome</keyword>
<dbReference type="Pfam" id="PF02520">
    <property type="entry name" value="ANIS5_cation-bd"/>
    <property type="match status" value="1"/>
</dbReference>
<dbReference type="OrthoDB" id="5801361at2759"/>
<name>A0A2G9UYH5_TELCI</name>
<reference evidence="3 4" key="1">
    <citation type="submission" date="2015-09" db="EMBL/GenBank/DDBJ databases">
        <title>Draft genome of the parasitic nematode Teladorsagia circumcincta isolate WARC Sus (inbred).</title>
        <authorList>
            <person name="Mitreva M."/>
        </authorList>
    </citation>
    <scope>NUCLEOTIDE SEQUENCE [LARGE SCALE GENOMIC DNA]</scope>
    <source>
        <strain evidence="3 4">S</strain>
    </source>
</reference>
<feature type="signal peptide" evidence="1">
    <location>
        <begin position="1"/>
        <end position="19"/>
    </location>
</feature>
<dbReference type="AlphaFoldDB" id="A0A2G9UYH5"/>
<evidence type="ECO:0000256" key="1">
    <source>
        <dbReference type="SAM" id="SignalP"/>
    </source>
</evidence>
<evidence type="ECO:0000259" key="2">
    <source>
        <dbReference type="Pfam" id="PF02520"/>
    </source>
</evidence>
<dbReference type="EMBL" id="KZ345168">
    <property type="protein sequence ID" value="PIO75196.1"/>
    <property type="molecule type" value="Genomic_DNA"/>
</dbReference>
<keyword evidence="1" id="KW-0732">Signal</keyword>
<organism evidence="3 4">
    <name type="scientific">Teladorsagia circumcincta</name>
    <name type="common">Brown stomach worm</name>
    <name type="synonym">Ostertagia circumcincta</name>
    <dbReference type="NCBI Taxonomy" id="45464"/>
    <lineage>
        <taxon>Eukaryota</taxon>
        <taxon>Metazoa</taxon>
        <taxon>Ecdysozoa</taxon>
        <taxon>Nematoda</taxon>
        <taxon>Chromadorea</taxon>
        <taxon>Rhabditida</taxon>
        <taxon>Rhabditina</taxon>
        <taxon>Rhabditomorpha</taxon>
        <taxon>Strongyloidea</taxon>
        <taxon>Trichostrongylidae</taxon>
        <taxon>Teladorsagia</taxon>
    </lineage>
</organism>